<gene>
    <name evidence="2" type="ORF">HNR53_001432</name>
</gene>
<proteinExistence type="predicted"/>
<dbReference type="Proteomes" id="UP000531594">
    <property type="component" value="Unassembled WGS sequence"/>
</dbReference>
<keyword evidence="3" id="KW-1185">Reference proteome</keyword>
<comment type="caution">
    <text evidence="2">The sequence shown here is derived from an EMBL/GenBank/DDBJ whole genome shotgun (WGS) entry which is preliminary data.</text>
</comment>
<accession>A0A7X0LUR5</accession>
<dbReference type="RefSeq" id="WP_246439376.1">
    <property type="nucleotide sequence ID" value="NZ_JACHGK010000003.1"/>
</dbReference>
<evidence type="ECO:0000313" key="3">
    <source>
        <dbReference type="Proteomes" id="UP000531594"/>
    </source>
</evidence>
<evidence type="ECO:0000313" key="2">
    <source>
        <dbReference type="EMBL" id="MBB6444823.1"/>
    </source>
</evidence>
<dbReference type="EMBL" id="JACHGK010000003">
    <property type="protein sequence ID" value="MBB6444823.1"/>
    <property type="molecule type" value="Genomic_DNA"/>
</dbReference>
<dbReference type="Pfam" id="PF17115">
    <property type="entry name" value="Toast_rack_N"/>
    <property type="match status" value="1"/>
</dbReference>
<reference evidence="2 3" key="1">
    <citation type="submission" date="2020-08" db="EMBL/GenBank/DDBJ databases">
        <title>Genomic Encyclopedia of Type Strains, Phase IV (KMG-IV): sequencing the most valuable type-strain genomes for metagenomic binning, comparative biology and taxonomic classification.</title>
        <authorList>
            <person name="Goeker M."/>
        </authorList>
    </citation>
    <scope>NUCLEOTIDE SEQUENCE [LARGE SCALE GENOMIC DNA]</scope>
    <source>
        <strain evidence="2 3">DSM 5391</strain>
    </source>
</reference>
<name>A0A7X0LUR5_9BACI</name>
<dbReference type="InterPro" id="IPR031346">
    <property type="entry name" value="DUF2154_N"/>
</dbReference>
<feature type="domain" description="DUF2154" evidence="1">
    <location>
        <begin position="26"/>
        <end position="98"/>
    </location>
</feature>
<sequence length="104" mass="11601">MATAGCNPVVPGKEKEEIISVKKDNVKELNIELNLGAGELAVSNGAKEWLDGRIIYKGKDLKPKVTYKDQGNKGKIIIEQKDSTAVNIGHFKNEWDLSFLKIYR</sequence>
<evidence type="ECO:0000259" key="1">
    <source>
        <dbReference type="Pfam" id="PF17115"/>
    </source>
</evidence>
<dbReference type="AlphaFoldDB" id="A0A7X0LUR5"/>
<protein>
    <recommendedName>
        <fullName evidence="1">DUF2154 domain-containing protein</fullName>
    </recommendedName>
</protein>
<organism evidence="2 3">
    <name type="scientific">Bacillus benzoevorans</name>
    <dbReference type="NCBI Taxonomy" id="1456"/>
    <lineage>
        <taxon>Bacteria</taxon>
        <taxon>Bacillati</taxon>
        <taxon>Bacillota</taxon>
        <taxon>Bacilli</taxon>
        <taxon>Bacillales</taxon>
        <taxon>Bacillaceae</taxon>
        <taxon>Bacillus</taxon>
    </lineage>
</organism>